<keyword evidence="3" id="KW-1185">Reference proteome</keyword>
<dbReference type="RefSeq" id="WP_122903647.1">
    <property type="nucleotide sequence ID" value="NZ_RHHS01000013.1"/>
</dbReference>
<feature type="transmembrane region" description="Helical" evidence="1">
    <location>
        <begin position="89"/>
        <end position="113"/>
    </location>
</feature>
<keyword evidence="1" id="KW-0472">Membrane</keyword>
<feature type="transmembrane region" description="Helical" evidence="1">
    <location>
        <begin position="12"/>
        <end position="33"/>
    </location>
</feature>
<sequence length="120" mass="13111">MKAKFAFFERVLNIVAALCSIFGVSAVAVFTIINTYSEIANQIGLKILLSVGAVFGAVFLTLLIAYPLQVLIKGSFDVKSMTEEEIAKLSIFYFSVIGFCAVAAFVGIMLMIWTHNFAIK</sequence>
<keyword evidence="1" id="KW-1133">Transmembrane helix</keyword>
<feature type="transmembrane region" description="Helical" evidence="1">
    <location>
        <begin position="45"/>
        <end position="68"/>
    </location>
</feature>
<evidence type="ECO:0000313" key="2">
    <source>
        <dbReference type="EMBL" id="RNB59480.1"/>
    </source>
</evidence>
<keyword evidence="1" id="KW-0812">Transmembrane</keyword>
<gene>
    <name evidence="2" type="ORF">EDM57_04885</name>
</gene>
<accession>A0A3M8B7Z3</accession>
<name>A0A3M8B7Z3_9BACL</name>
<dbReference type="EMBL" id="RHHS01000013">
    <property type="protein sequence ID" value="RNB59480.1"/>
    <property type="molecule type" value="Genomic_DNA"/>
</dbReference>
<evidence type="ECO:0000256" key="1">
    <source>
        <dbReference type="SAM" id="Phobius"/>
    </source>
</evidence>
<comment type="caution">
    <text evidence="2">The sequence shown here is derived from an EMBL/GenBank/DDBJ whole genome shotgun (WGS) entry which is preliminary data.</text>
</comment>
<dbReference type="Proteomes" id="UP000268829">
    <property type="component" value="Unassembled WGS sequence"/>
</dbReference>
<dbReference type="AlphaFoldDB" id="A0A3M8B7Z3"/>
<proteinExistence type="predicted"/>
<reference evidence="2 3" key="1">
    <citation type="submission" date="2018-10" db="EMBL/GenBank/DDBJ databases">
        <title>Phylogenomics of Brevibacillus.</title>
        <authorList>
            <person name="Dunlap C."/>
        </authorList>
    </citation>
    <scope>NUCLEOTIDE SEQUENCE [LARGE SCALE GENOMIC DNA]</scope>
    <source>
        <strain evidence="2 3">DSM 100115</strain>
    </source>
</reference>
<evidence type="ECO:0000313" key="3">
    <source>
        <dbReference type="Proteomes" id="UP000268829"/>
    </source>
</evidence>
<protein>
    <submittedName>
        <fullName evidence="2">Uncharacterized protein</fullName>
    </submittedName>
</protein>
<organism evidence="2 3">
    <name type="scientific">Brevibacillus gelatini</name>
    <dbReference type="NCBI Taxonomy" id="1655277"/>
    <lineage>
        <taxon>Bacteria</taxon>
        <taxon>Bacillati</taxon>
        <taxon>Bacillota</taxon>
        <taxon>Bacilli</taxon>
        <taxon>Bacillales</taxon>
        <taxon>Paenibacillaceae</taxon>
        <taxon>Brevibacillus</taxon>
    </lineage>
</organism>